<dbReference type="InterPro" id="IPR002347">
    <property type="entry name" value="SDR_fam"/>
</dbReference>
<protein>
    <submittedName>
        <fullName evidence="2">Uncharacterized protein</fullName>
    </submittedName>
</protein>
<dbReference type="SUPFAM" id="SSF51735">
    <property type="entry name" value="NAD(P)-binding Rossmann-fold domains"/>
    <property type="match status" value="1"/>
</dbReference>
<accession>A0A6T8K981</accession>
<proteinExistence type="predicted"/>
<evidence type="ECO:0000256" key="1">
    <source>
        <dbReference type="SAM" id="Phobius"/>
    </source>
</evidence>
<dbReference type="AlphaFoldDB" id="A0A6T8K981"/>
<gene>
    <name evidence="2" type="ORF">HAND1043_LOCUS9595</name>
</gene>
<dbReference type="GO" id="GO:0015996">
    <property type="term" value="P:chlorophyll catabolic process"/>
    <property type="evidence" value="ECO:0007669"/>
    <property type="project" value="TreeGrafter"/>
</dbReference>
<dbReference type="EMBL" id="HBFK01015613">
    <property type="protein sequence ID" value="CAD8743101.1"/>
    <property type="molecule type" value="Transcribed_RNA"/>
</dbReference>
<dbReference type="PANTHER" id="PTHR24314:SF21">
    <property type="entry name" value="CHLOROPHYLL(IDE) B REDUCTASE NYC1, CHLOROPLASTIC-RELATED"/>
    <property type="match status" value="1"/>
</dbReference>
<name>A0A6T8K981_HEMAN</name>
<dbReference type="GO" id="GO:0010304">
    <property type="term" value="P:PSII associated light-harvesting complex II catabolic process"/>
    <property type="evidence" value="ECO:0007669"/>
    <property type="project" value="TreeGrafter"/>
</dbReference>
<dbReference type="InterPro" id="IPR036291">
    <property type="entry name" value="NAD(P)-bd_dom_sf"/>
</dbReference>
<keyword evidence="1" id="KW-0812">Transmembrane</keyword>
<dbReference type="PRINTS" id="PR00081">
    <property type="entry name" value="GDHRDH"/>
</dbReference>
<organism evidence="2">
    <name type="scientific">Hemiselmis andersenii</name>
    <name type="common">Cryptophyte alga</name>
    <dbReference type="NCBI Taxonomy" id="464988"/>
    <lineage>
        <taxon>Eukaryota</taxon>
        <taxon>Cryptophyceae</taxon>
        <taxon>Cryptomonadales</taxon>
        <taxon>Hemiselmidaceae</taxon>
        <taxon>Hemiselmis</taxon>
    </lineage>
</organism>
<keyword evidence="1" id="KW-0472">Membrane</keyword>
<dbReference type="Pfam" id="PF00106">
    <property type="entry name" value="adh_short"/>
    <property type="match status" value="1"/>
</dbReference>
<feature type="transmembrane region" description="Helical" evidence="1">
    <location>
        <begin position="64"/>
        <end position="86"/>
    </location>
</feature>
<keyword evidence="1" id="KW-1133">Transmembrane helix</keyword>
<sequence>MASSSSRSNWQIRSAVVLSAALTAEAFAPGGAFLPGGSKAASLSTKTSGLSLAPSLSSARTNALSNMNMLGIVITGAAGGVGFAYADEFMSRGHDVVICDISDQIDKAAAALEKKHGGNAKVFATKCDVSDPDSVQRLADFSKSSLGTVHKWINNAGVNGGRRYFDELGYKDIELVVKVNLLGALYCTSAAMKLLQQQEGVTGHIFNTVGSGVKGGGTPGYVCYGATKRGQPQMTDSLVAELEKGVQGYDKKQYPGKVMVHTLSPGMVFTQLLLDDSTPELRKFPFGVLAAQPEEVAADLVPKILEKKDQGGAVEYLTTDKVITKLVNRFLLGQKSEYVDDDGNVIKQVGAQYDENGVRALF</sequence>
<reference evidence="2" key="1">
    <citation type="submission" date="2021-01" db="EMBL/GenBank/DDBJ databases">
        <authorList>
            <person name="Corre E."/>
            <person name="Pelletier E."/>
            <person name="Niang G."/>
            <person name="Scheremetjew M."/>
            <person name="Finn R."/>
            <person name="Kale V."/>
            <person name="Holt S."/>
            <person name="Cochrane G."/>
            <person name="Meng A."/>
            <person name="Brown T."/>
            <person name="Cohen L."/>
        </authorList>
    </citation>
    <scope>NUCLEOTIDE SEQUENCE</scope>
    <source>
        <strain evidence="2">CCMP441</strain>
    </source>
</reference>
<dbReference type="PANTHER" id="PTHR24314">
    <property type="entry name" value="NON-SPECIFIC LIPID TRANSFER PROTEIN-RELATED"/>
    <property type="match status" value="1"/>
</dbReference>
<dbReference type="InterPro" id="IPR052625">
    <property type="entry name" value="Chl_b_Red"/>
</dbReference>
<dbReference type="CDD" id="cd05233">
    <property type="entry name" value="SDR_c"/>
    <property type="match status" value="1"/>
</dbReference>
<evidence type="ECO:0000313" key="2">
    <source>
        <dbReference type="EMBL" id="CAD8743101.1"/>
    </source>
</evidence>
<dbReference type="GO" id="GO:0034256">
    <property type="term" value="F:chlorophyll(ide) b reductase activity"/>
    <property type="evidence" value="ECO:0007669"/>
    <property type="project" value="TreeGrafter"/>
</dbReference>
<dbReference type="Gene3D" id="3.40.50.720">
    <property type="entry name" value="NAD(P)-binding Rossmann-like Domain"/>
    <property type="match status" value="1"/>
</dbReference>